<name>A0A5C4RXM4_9GAMM</name>
<organism evidence="4 5">
    <name type="scientific">Arenimonas terrae</name>
    <dbReference type="NCBI Taxonomy" id="2546226"/>
    <lineage>
        <taxon>Bacteria</taxon>
        <taxon>Pseudomonadati</taxon>
        <taxon>Pseudomonadota</taxon>
        <taxon>Gammaproteobacteria</taxon>
        <taxon>Lysobacterales</taxon>
        <taxon>Lysobacteraceae</taxon>
        <taxon>Arenimonas</taxon>
    </lineage>
</organism>
<dbReference type="GO" id="GO:0003676">
    <property type="term" value="F:nucleic acid binding"/>
    <property type="evidence" value="ECO:0007669"/>
    <property type="project" value="InterPro"/>
</dbReference>
<dbReference type="SMART" id="SM00910">
    <property type="entry name" value="HIRAN"/>
    <property type="match status" value="1"/>
</dbReference>
<dbReference type="RefSeq" id="WP_139447429.1">
    <property type="nucleotide sequence ID" value="NZ_SMDR01000001.1"/>
</dbReference>
<proteinExistence type="predicted"/>
<dbReference type="Pfam" id="PF08797">
    <property type="entry name" value="HIRAN"/>
    <property type="match status" value="1"/>
</dbReference>
<dbReference type="GO" id="GO:0008270">
    <property type="term" value="F:zinc ion binding"/>
    <property type="evidence" value="ECO:0007669"/>
    <property type="project" value="InterPro"/>
</dbReference>
<dbReference type="InterPro" id="IPR014905">
    <property type="entry name" value="HIRAN"/>
</dbReference>
<dbReference type="Proteomes" id="UP000305760">
    <property type="component" value="Unassembled WGS sequence"/>
</dbReference>
<evidence type="ECO:0000313" key="5">
    <source>
        <dbReference type="Proteomes" id="UP000305760"/>
    </source>
</evidence>
<sequence>MKALFLALQEQGTHRWSPVARVIKEQGHYRLSYTRGALDVDGFKGFGRMGELGREYVSDALFPLLQNRVLPRSRPEYKHYLEWLGLSEVAHDELEELSRTGGVRATDSIELIPCPEPTPENFYEAYFFVRGIRHFPSEVEARVSQLRAGDRLFLIKDVQNAHDQCALLLRTAEPISLIGYAPRYYSEDFSELASGENVSKVEVVVERINMDAPLPYRVLCRIRAPWPSLFSACGSEKFELLSSSV</sequence>
<accession>A0A5C4RXM4</accession>
<evidence type="ECO:0000256" key="1">
    <source>
        <dbReference type="ARBA" id="ARBA00022723"/>
    </source>
</evidence>
<dbReference type="GO" id="GO:0016818">
    <property type="term" value="F:hydrolase activity, acting on acid anhydrides, in phosphorus-containing anhydrides"/>
    <property type="evidence" value="ECO:0007669"/>
    <property type="project" value="InterPro"/>
</dbReference>
<reference evidence="4 5" key="1">
    <citation type="submission" date="2019-03" db="EMBL/GenBank/DDBJ databases">
        <title>Arenimonas daejeonensis sp. nov., isolated from compost.</title>
        <authorList>
            <person name="Jeon C.O."/>
        </authorList>
    </citation>
    <scope>NUCLEOTIDE SEQUENCE [LARGE SCALE GENOMIC DNA]</scope>
    <source>
        <strain evidence="4 5">R29</strain>
    </source>
</reference>
<dbReference type="Gene3D" id="3.30.70.2330">
    <property type="match status" value="1"/>
</dbReference>
<evidence type="ECO:0000259" key="3">
    <source>
        <dbReference type="SMART" id="SM00910"/>
    </source>
</evidence>
<keyword evidence="2" id="KW-0378">Hydrolase</keyword>
<comment type="caution">
    <text evidence="4">The sequence shown here is derived from an EMBL/GenBank/DDBJ whole genome shotgun (WGS) entry which is preliminary data.</text>
</comment>
<keyword evidence="1" id="KW-0479">Metal-binding</keyword>
<protein>
    <recommendedName>
        <fullName evidence="3">HIRAN domain-containing protein</fullName>
    </recommendedName>
</protein>
<feature type="domain" description="HIRAN" evidence="3">
    <location>
        <begin position="122"/>
        <end position="226"/>
    </location>
</feature>
<keyword evidence="5" id="KW-1185">Reference proteome</keyword>
<dbReference type="EMBL" id="SMDR01000001">
    <property type="protein sequence ID" value="TNJ35708.1"/>
    <property type="molecule type" value="Genomic_DNA"/>
</dbReference>
<dbReference type="AlphaFoldDB" id="A0A5C4RXM4"/>
<evidence type="ECO:0000256" key="2">
    <source>
        <dbReference type="ARBA" id="ARBA00022801"/>
    </source>
</evidence>
<gene>
    <name evidence="4" type="ORF">E1B00_08175</name>
</gene>
<dbReference type="OrthoDB" id="452395at2"/>
<evidence type="ECO:0000313" key="4">
    <source>
        <dbReference type="EMBL" id="TNJ35708.1"/>
    </source>
</evidence>